<feature type="compositionally biased region" description="Basic and acidic residues" evidence="2">
    <location>
        <begin position="1"/>
        <end position="18"/>
    </location>
</feature>
<dbReference type="Gene3D" id="1.10.8.720">
    <property type="entry name" value="Region D6 of dynein motor"/>
    <property type="match status" value="1"/>
</dbReference>
<protein>
    <submittedName>
        <fullName evidence="5">Dynein heavy chain domain-containing protein</fullName>
    </submittedName>
</protein>
<feature type="domain" description="Dynein heavy chain AAA 5 extension" evidence="3">
    <location>
        <begin position="1901"/>
        <end position="2014"/>
    </location>
</feature>
<evidence type="ECO:0000313" key="5">
    <source>
        <dbReference type="EMBL" id="EPZ32678.1"/>
    </source>
</evidence>
<dbReference type="GO" id="GO:0007018">
    <property type="term" value="P:microtubule-based movement"/>
    <property type="evidence" value="ECO:0007669"/>
    <property type="project" value="InterPro"/>
</dbReference>
<keyword evidence="6" id="KW-1185">Reference proteome</keyword>
<feature type="region of interest" description="Disordered" evidence="2">
    <location>
        <begin position="94"/>
        <end position="115"/>
    </location>
</feature>
<dbReference type="GO" id="GO:0045505">
    <property type="term" value="F:dynein intermediate chain binding"/>
    <property type="evidence" value="ECO:0007669"/>
    <property type="project" value="InterPro"/>
</dbReference>
<dbReference type="PANTHER" id="PTHR45703">
    <property type="entry name" value="DYNEIN HEAVY CHAIN"/>
    <property type="match status" value="1"/>
</dbReference>
<dbReference type="PANTHER" id="PTHR45703:SF36">
    <property type="entry name" value="DYNEIN HEAVY CHAIN, CYTOPLASMIC"/>
    <property type="match status" value="1"/>
</dbReference>
<dbReference type="InterPro" id="IPR042219">
    <property type="entry name" value="AAA_lid_11_sf"/>
</dbReference>
<evidence type="ECO:0000259" key="3">
    <source>
        <dbReference type="Pfam" id="PF17852"/>
    </source>
</evidence>
<feature type="coiled-coil region" evidence="1">
    <location>
        <begin position="2625"/>
        <end position="2694"/>
    </location>
</feature>
<sequence>MSRMTKSEEKNKAQDKTSQKSRPATSFTRGVVTFDSSAWENALNMVEKEYLGKKKRPSTAIEARTKNKEGWRSTFQSSSTYALGFVHDICSDKLSDNRDEKSNNNKPLLKFKGRPYSSRVPKSHVLRKAESLLMKQRPSTAFVSNKEESSLRMITDFESIDDYITSKMGNANTIVPPAPPLSMDVKKMIHEKDCSDSMNYDIQLAGVVDIPEYKAKTEKEFLAKLNIKSSIFRESEIKIKDVSIDLFDDPEQELIDPVKVLSDALENGEDDILTIEMEVEVGNGTHHDNRDLFYKRLENASKLRDQFVAEMELLQEIDKQPDQGYCTISENMKKGIKERIGVKRLTERGKEILRECFYECEIDNIFSMKKSENDRRQEKKKSKVENISKFAVIAADNLQVKEPKFKEYLVSQFNKVSHEISSHMFLSNSDVQKATVSIIKCFEEIFLQETFYFKINNFPVSFYYLEEKLTMHAQSIQSKLSLKWPRSILEIIYAKLNTAFDLNPKSVRAFENSRLKNYLRLLNFVFETQVRTLIMRSANYFLSLMMIRTEIKEGNVSLSDSDLSLDNVHTFISSLSEGKSVPVLFTVTIGVIQSREPEKGITDGMNKGEKSFSSIVLKPTFAALEHSLIKLFHLPLESCRECVMNIENQMLSEYKEFEFILEYEIKEDNLKLTELDAMAQRYSKARTKILYLSSDTVSMAPLQVDCFKIKKMLIKKCQAVLDFIIKKMSSRMHGMDILPRESKEWKMLKTNVDKYSNESVDVLKEEFNEIKMIYDIFENNSLEMNKELNELYWKVFKWPQKVGMLYSVAKDNVESFRRDLMKKLEIDKEFIKSSLNDFKREILEYVIPCDEVGKYEFMAMIVNKIRERYDKIVNEREEYLEMDKTNFDELEDFLNTFLFLEIVWNLVSDVMQKSKIRNFRKTLDEVEARELQVKRPDKTLKIVGIKVENFARYLFLIRGLRNEKLRDKHWNLLKSQLNLTVNKIKTLTLAELIELNLDLQRSMIVELSDMATMEARIQEEADIVKAKLRNMTIEFKQVNEMRGESKLDESRKLKKSVNNLKGSINNLNKQESSNKNKSIICIENSSEILLLLNSLIFSCREMSLSQLNIKLIRSENILMNLIEISNIFPNLFSSERERDKIRNEFNLIEKLYNSYFDILTRVGNCLVFIQNQDIFSNIEETLNKAKSLNNKMHGFIQEMKKKCPRLIFQEDEEIMNLCGRIISFQGAKDRFVRLNETFYLVDLNGCFPFDCRIVVCKIKEEYLEFLKSNKFEDKSYLLPLKGQSGLTSDLFIRESVGVIVECKEKGFGSWIIKFSYQMIYLSFNFLITREYEQLMLNKNINSFKEFKRRLQKERESLQEEIERINSRGEGSKSVELNESSISATSTISTLSIKYQLLISLIEYNLDLVETFIHILLNKGYIEQEWLTMIKVYSTDQNEIYMIKIVPNLFSFKKSSIDLFESIHENSLFVFKGNEILLNELSLVTGRSIIYLDLNHKSDNFMHYIKGSLMLKEWLVIKGIFSNINSNDLNYNSLKHNSNYDVLNKNSDSLLALKKILSMANLNRSDSIKFQNETFKYSLDHAIILHQEEIDQSIDPSFNNFLRILNFSDLDYFNLIEMILKINGFKNSFSISRKLISFHFILKNSVSINRFFLFELTSKIITNKNQNLDENSLIFSSLKDFLQSKVSISNIEKSLNIFNELYSNSINETLFNETKMDYSSEIKRLVTNNSISFVFGEPFSFKSTLIKQTLNTITEIPWVHNIIEIINSLLIDLGDSDCIFHISGKFNANSFKKIKSFISKKRIKLVFEIQDNELVFSLIDDCINDSMLPSITSLSDVDSLTKHFESPWLFIHQSNFKSSIINFLINSNQILLDNSNFSNKLINILLSQVDDLISSSKLGLSNFCQNSVLIQFKSIFASLCNNIGKNYERLTINEQKKWIIANCLFSIIWSFGARVDYTRNRIFDKGFKTLYHERNLIRIDSVIDWNNLFPCLPRDDSTVFDIFYDETINDWALFNEKRETDHSQFNEVDDFQSEFNDFSKLIYLSRILKGSGSRIVLIGPESFVLAEQVIKALKCKSIPIKVSHAKYNKEQQVYSNDDDYTCLDSLSDIVIQKASSIGAKSVFFEKNSILNIHGTIDDNIIPFINNKTIIDDNRIKSVESDLIFVNFTNATCEELDFLNSTHSIIINMHDDVNSTLSKRLKLKLYKSFPNDHDLIDFMIQCVLQIFSLVSTNAYCFNNNLLNTTLKLCSNLDDIFIKSFFIDLLDRILFQTNEKNKIIDIFCKNLNIPTSVLQEWQSTIYLYQYSHSILIKREYYSVTEIVNYHPDLSIENAVDVFNICNSLVTDPCNVTVVELDCDYFFECVGKACDICQIELKRVENDVRDIVEKELKSEVKNGEVKNGEVKNGEVNIGEELNGMSGEELLADVNNNENREQNNKRDKNSLHQKSDISGLTFDVLFSCFDSIVYKSFNNKFCVYVEEENEMIDKFLSGSEITEILESDLTENAIKTFSTNKQIPIEQGMKLLNEQFRNNVHFVNCLEPKTLENFLINSRVIYLERNIQPKYQVNDEEIYLVSIFYEKLKQVAFQFGISEDYLVNFQVQTLEIYREFSIPIEKEIEMIEKSLIKATDCEKHLSNLKLQLSNLQNEFNEITIGGNEILKQIDLVRDNLKEVEIRKQKLEISLNKLLENYQIDKDNYNKKINSQSIIVMNEFKNIINLIFNSVQVEFIEEFNCLRDWIISIYNFQCTLFDNSKIHDDLLIQEKNIQKINNSIQDEKNRINSLEIKKSNLTKDLDDLLKRKNLIKENINETEKIYQETLSNSEKLISLIKRWKDSLEDKNQLLSRCLSNSLYVESIIVLFGQFNSFSRIQIREKLNLIFNELNLIIDPLDFILSLLLKDYKKTLTVEFDLDLLENILIYIKSVKPILVLDPHCGLYHFLSMFGLDSPLNNLTSNDLKDLHVLLKPSELLLINSNLINNFYNNELLRKRVGFRPISIFYSNSIPNDFIKDERISILFLDFNKKNLSHLLFNEHLNKSSLQAKTEYTNLYVEMINFEQNLKREERLRQVGLCDVDKSQFTETSYNLAHYEENYRKKVIQLTSMKKEFFKLSGSEKKRNIFQSAAEFYLLLNKLQNIHSCYKFNLNNFLEYFRNFTNEVDANWFKQFNLNSKLEYSIFNLLMFYISIKSSNENIPSEYWEFLLYGKCKEVICNEIPPNPAASWLDKKSWESICHLGQLQKFSKLVAEFSKYANKATTPIEETSWEELQCNKDSENCIFPGKSNQNLNKLEKLIVLRIIKPECFKKAIFSIINEFPLGDELKGINCDINKNSSFSLVDKIYENISSTNQFLFITRNDIDVYQTLKIIAEKNEKGNIVQSVLISKFTEFKSLNETLMDCIEKGKWLYLQDIHESIDLINKVLAIVDSLKLLMSCDYKASVNFSVEIFEKCNFTILEISHLSFKQKVSFLYEFIHSHLTNAISQNKFVMKKILVQSFLLLVVLIERNQFKFYGFSRDYNFTLNDLILMIQRIREIIQLYSKEIDFEEEALNSSNDSINSQQSKYQKGQAIKLVRDSLSPIFQVVFSKIVEQSDFKILQMFISEIISSEWDEKDSSDDLISFNPLIEFYHSLISAQDYSTIKIALEKLPEKLSPNLIGLQEVASSALDALNSSKYLHLLSIILPVQKTNFNILFESKVQKVVPILQEWLAKLSACIIQKNVEFTISSSTDSIIYSNYTKYHSCLKLLIEIIEQTLQSIRSFTPFSNKINQFVDSVNSDNFPNFLKSDFPFASNIWFSFSSWIANFVSRLEYVNEWYNQKHQGFEWPIVHDFSKMIHPEPLLADHSTQSKEPMELLEFEANILSTKQNTIATKGYYICGLSLRNAVWDFGRGNMRDAKSNEFNCKIPCVTNFY</sequence>
<dbReference type="Proteomes" id="UP000030755">
    <property type="component" value="Unassembled WGS sequence"/>
</dbReference>
<reference evidence="5 6" key="1">
    <citation type="journal article" date="2013" name="Curr. Biol.">
        <title>Shared signatures of parasitism and phylogenomics unite Cryptomycota and microsporidia.</title>
        <authorList>
            <person name="James T.Y."/>
            <person name="Pelin A."/>
            <person name="Bonen L."/>
            <person name="Ahrendt S."/>
            <person name="Sain D."/>
            <person name="Corradi N."/>
            <person name="Stajich J.E."/>
        </authorList>
    </citation>
    <scope>NUCLEOTIDE SEQUENCE [LARGE SCALE GENOMIC DNA]</scope>
    <source>
        <strain evidence="5 6">CSF55</strain>
    </source>
</reference>
<proteinExistence type="predicted"/>
<feature type="coiled-coil region" evidence="1">
    <location>
        <begin position="2756"/>
        <end position="2811"/>
    </location>
</feature>
<dbReference type="GO" id="GO:0030286">
    <property type="term" value="C:dynein complex"/>
    <property type="evidence" value="ECO:0007669"/>
    <property type="project" value="InterPro"/>
</dbReference>
<dbReference type="InterPro" id="IPR041228">
    <property type="entry name" value="Dynein_C"/>
</dbReference>
<evidence type="ECO:0000259" key="4">
    <source>
        <dbReference type="Pfam" id="PF18199"/>
    </source>
</evidence>
<dbReference type="Gene3D" id="1.10.287.2620">
    <property type="match status" value="1"/>
</dbReference>
<keyword evidence="1" id="KW-0175">Coiled coil</keyword>
<feature type="region of interest" description="Disordered" evidence="2">
    <location>
        <begin position="1"/>
        <end position="27"/>
    </location>
</feature>
<dbReference type="InterPro" id="IPR041466">
    <property type="entry name" value="Dynein_AAA5_ext"/>
</dbReference>
<gene>
    <name evidence="5" type="ORF">O9G_003806</name>
</gene>
<dbReference type="GO" id="GO:0051959">
    <property type="term" value="F:dynein light intermediate chain binding"/>
    <property type="evidence" value="ECO:0007669"/>
    <property type="project" value="InterPro"/>
</dbReference>
<dbReference type="Pfam" id="PF17852">
    <property type="entry name" value="Dynein_AAA_lid"/>
    <property type="match status" value="1"/>
</dbReference>
<feature type="domain" description="Dynein heavy chain C-terminal" evidence="4">
    <location>
        <begin position="3685"/>
        <end position="3898"/>
    </location>
</feature>
<organism evidence="5 6">
    <name type="scientific">Rozella allomycis (strain CSF55)</name>
    <dbReference type="NCBI Taxonomy" id="988480"/>
    <lineage>
        <taxon>Eukaryota</taxon>
        <taxon>Fungi</taxon>
        <taxon>Fungi incertae sedis</taxon>
        <taxon>Cryptomycota</taxon>
        <taxon>Cryptomycota incertae sedis</taxon>
        <taxon>Rozella</taxon>
    </lineage>
</organism>
<dbReference type="EMBL" id="KE561122">
    <property type="protein sequence ID" value="EPZ32678.1"/>
    <property type="molecule type" value="Genomic_DNA"/>
</dbReference>
<dbReference type="HOGENOM" id="CLU_224189_0_0_1"/>
<dbReference type="Gene3D" id="1.10.472.130">
    <property type="match status" value="1"/>
</dbReference>
<dbReference type="STRING" id="988480.A0A075AR18"/>
<dbReference type="Pfam" id="PF18199">
    <property type="entry name" value="Dynein_C"/>
    <property type="match status" value="1"/>
</dbReference>
<feature type="coiled-coil region" evidence="1">
    <location>
        <begin position="1171"/>
        <end position="1198"/>
    </location>
</feature>
<dbReference type="Gene3D" id="3.40.50.300">
    <property type="entry name" value="P-loop containing nucleotide triphosphate hydrolases"/>
    <property type="match status" value="1"/>
</dbReference>
<feature type="coiled-coil region" evidence="1">
    <location>
        <begin position="1340"/>
        <end position="1367"/>
    </location>
</feature>
<evidence type="ECO:0000256" key="1">
    <source>
        <dbReference type="SAM" id="Coils"/>
    </source>
</evidence>
<accession>A0A075AR18</accession>
<feature type="coiled-coil region" evidence="1">
    <location>
        <begin position="821"/>
        <end position="882"/>
    </location>
</feature>
<evidence type="ECO:0000256" key="2">
    <source>
        <dbReference type="SAM" id="MobiDB-lite"/>
    </source>
</evidence>
<evidence type="ECO:0000313" key="6">
    <source>
        <dbReference type="Proteomes" id="UP000030755"/>
    </source>
</evidence>
<dbReference type="InterPro" id="IPR026983">
    <property type="entry name" value="DHC"/>
</dbReference>
<name>A0A075AR18_ROZAC</name>
<dbReference type="InterPro" id="IPR027417">
    <property type="entry name" value="P-loop_NTPase"/>
</dbReference>
<feature type="compositionally biased region" description="Basic and acidic residues" evidence="2">
    <location>
        <begin position="94"/>
        <end position="103"/>
    </location>
</feature>
<dbReference type="OrthoDB" id="2109408at2759"/>